<evidence type="ECO:0000313" key="17">
    <source>
        <dbReference type="Proteomes" id="UP000694920"/>
    </source>
</evidence>
<dbReference type="PANTHER" id="PTHR47165">
    <property type="entry name" value="OS03G0429900 PROTEIN"/>
    <property type="match status" value="1"/>
</dbReference>
<comment type="subcellular location">
    <subcellularLocation>
        <location evidence="1 11">Nucleus</location>
    </subcellularLocation>
</comment>
<evidence type="ECO:0000256" key="6">
    <source>
        <dbReference type="ARBA" id="ARBA00022833"/>
    </source>
</evidence>
<dbReference type="InterPro" id="IPR012340">
    <property type="entry name" value="NA-bd_OB-fold"/>
</dbReference>
<dbReference type="InterPro" id="IPR007199">
    <property type="entry name" value="Rep_factor-A_N"/>
</dbReference>
<evidence type="ECO:0000256" key="9">
    <source>
        <dbReference type="ARBA" id="ARBA00058595"/>
    </source>
</evidence>
<dbReference type="Gene3D" id="2.40.50.140">
    <property type="entry name" value="Nucleic acid-binding proteins"/>
    <property type="match status" value="4"/>
</dbReference>
<dbReference type="Proteomes" id="UP000694920">
    <property type="component" value="Unplaced"/>
</dbReference>
<evidence type="ECO:0000259" key="13">
    <source>
        <dbReference type="Pfam" id="PF01336"/>
    </source>
</evidence>
<evidence type="ECO:0000256" key="2">
    <source>
        <dbReference type="ARBA" id="ARBA00005690"/>
    </source>
</evidence>
<feature type="domain" description="Replication factor A C-terminal" evidence="15">
    <location>
        <begin position="439"/>
        <end position="584"/>
    </location>
</feature>
<dbReference type="Pfam" id="PF01336">
    <property type="entry name" value="tRNA_anti-codon"/>
    <property type="match status" value="1"/>
</dbReference>
<dbReference type="GO" id="GO:0008270">
    <property type="term" value="F:zinc ion binding"/>
    <property type="evidence" value="ECO:0007669"/>
    <property type="project" value="UniProtKB-KW"/>
</dbReference>
<dbReference type="RefSeq" id="XP_015606859.1">
    <property type="nucleotide sequence ID" value="XM_015751373.2"/>
</dbReference>
<dbReference type="FunFam" id="2.40.50.140:FF:000064">
    <property type="entry name" value="Replication protein A subunit"/>
    <property type="match status" value="1"/>
</dbReference>
<dbReference type="CDD" id="cd04476">
    <property type="entry name" value="RPA1_DBD_C"/>
    <property type="match status" value="1"/>
</dbReference>
<evidence type="ECO:0000256" key="3">
    <source>
        <dbReference type="ARBA" id="ARBA00022705"/>
    </source>
</evidence>
<dbReference type="GO" id="GO:0003677">
    <property type="term" value="F:DNA binding"/>
    <property type="evidence" value="ECO:0007669"/>
    <property type="project" value="UniProtKB-KW"/>
</dbReference>
<dbReference type="FunFam" id="2.40.50.140:FF:000090">
    <property type="entry name" value="Replication protein A subunit"/>
    <property type="match status" value="1"/>
</dbReference>
<dbReference type="FunFam" id="2.40.50.140:FF:000117">
    <property type="entry name" value="Replication protein A subunit"/>
    <property type="match status" value="1"/>
</dbReference>
<dbReference type="Pfam" id="PF08646">
    <property type="entry name" value="Rep_fac-A_C"/>
    <property type="match status" value="1"/>
</dbReference>
<evidence type="ECO:0000256" key="12">
    <source>
        <dbReference type="SAM" id="MobiDB-lite"/>
    </source>
</evidence>
<comment type="function">
    <text evidence="9 11">As part of the heterotrimeric replication protein A complex (RPA/RP-A), binds and stabilizes single-stranded DNA intermediates, that form during DNA replication or upon DNA stress. It prevents their reannealing and in parallel, recruits and activates different proteins and complexes involved in DNA metabolism. Thereby, it plays an essential role both in DNA replication and the cellular response to DNA damage.</text>
</comment>
<dbReference type="CDD" id="cd04477">
    <property type="entry name" value="RPA1N"/>
    <property type="match status" value="1"/>
</dbReference>
<evidence type="ECO:0000259" key="15">
    <source>
        <dbReference type="Pfam" id="PF08646"/>
    </source>
</evidence>
<keyword evidence="3 11" id="KW-0235">DNA replication</keyword>
<evidence type="ECO:0000256" key="7">
    <source>
        <dbReference type="ARBA" id="ARBA00023125"/>
    </source>
</evidence>
<protein>
    <recommendedName>
        <fullName evidence="11">Replication protein A subunit</fullName>
    </recommendedName>
</protein>
<dbReference type="InterPro" id="IPR047192">
    <property type="entry name" value="Euk_RPA1_DBD_C"/>
</dbReference>
<dbReference type="PANTHER" id="PTHR47165:SF4">
    <property type="entry name" value="OS03G0429900 PROTEIN"/>
    <property type="match status" value="1"/>
</dbReference>
<dbReference type="InterPro" id="IPR013955">
    <property type="entry name" value="Rep_factor-A_C"/>
</dbReference>
<dbReference type="InterPro" id="IPR004591">
    <property type="entry name" value="Rfa1"/>
</dbReference>
<evidence type="ECO:0000256" key="8">
    <source>
        <dbReference type="ARBA" id="ARBA00023242"/>
    </source>
</evidence>
<dbReference type="InterPro" id="IPR004365">
    <property type="entry name" value="NA-bd_OB_tRNA"/>
</dbReference>
<dbReference type="CTD" id="136038134"/>
<gene>
    <name evidence="18" type="primary">LOC107273306</name>
</gene>
<evidence type="ECO:0000259" key="14">
    <source>
        <dbReference type="Pfam" id="PF04057"/>
    </source>
</evidence>
<dbReference type="GO" id="GO:0006260">
    <property type="term" value="P:DNA replication"/>
    <property type="evidence" value="ECO:0007669"/>
    <property type="project" value="UniProtKB-KW"/>
</dbReference>
<proteinExistence type="inferred from homology"/>
<accession>A0AAJ7CBQ6</accession>
<feature type="region of interest" description="Disordered" evidence="12">
    <location>
        <begin position="110"/>
        <end position="135"/>
    </location>
</feature>
<evidence type="ECO:0000313" key="18">
    <source>
        <dbReference type="RefSeq" id="XP_015606859.1"/>
    </source>
</evidence>
<keyword evidence="7 11" id="KW-0238">DNA-binding</keyword>
<dbReference type="InterPro" id="IPR031657">
    <property type="entry name" value="REPA_OB_2"/>
</dbReference>
<evidence type="ECO:0000256" key="5">
    <source>
        <dbReference type="ARBA" id="ARBA00022771"/>
    </source>
</evidence>
<dbReference type="GO" id="GO:0005634">
    <property type="term" value="C:nucleus"/>
    <property type="evidence" value="ECO:0007669"/>
    <property type="project" value="UniProtKB-SubCell"/>
</dbReference>
<dbReference type="Pfam" id="PF16900">
    <property type="entry name" value="REPA_OB_2"/>
    <property type="match status" value="1"/>
</dbReference>
<organism evidence="17 18">
    <name type="scientific">Cephus cinctus</name>
    <name type="common">Wheat stem sawfly</name>
    <dbReference type="NCBI Taxonomy" id="211228"/>
    <lineage>
        <taxon>Eukaryota</taxon>
        <taxon>Metazoa</taxon>
        <taxon>Ecdysozoa</taxon>
        <taxon>Arthropoda</taxon>
        <taxon>Hexapoda</taxon>
        <taxon>Insecta</taxon>
        <taxon>Pterygota</taxon>
        <taxon>Neoptera</taxon>
        <taxon>Endopterygota</taxon>
        <taxon>Hymenoptera</taxon>
        <taxon>Cephoidea</taxon>
        <taxon>Cephidae</taxon>
        <taxon>Cephus</taxon>
    </lineage>
</organism>
<dbReference type="Pfam" id="PF04057">
    <property type="entry name" value="Rep-A_N"/>
    <property type="match status" value="1"/>
</dbReference>
<evidence type="ECO:0000256" key="1">
    <source>
        <dbReference type="ARBA" id="ARBA00004123"/>
    </source>
</evidence>
<keyword evidence="5 11" id="KW-0863">Zinc-finger</keyword>
<name>A0AAJ7CBQ6_CEPCN</name>
<evidence type="ECO:0000256" key="11">
    <source>
        <dbReference type="RuleBase" id="RU364130"/>
    </source>
</evidence>
<keyword evidence="4 11" id="KW-0479">Metal-binding</keyword>
<keyword evidence="8 11" id="KW-0539">Nucleus</keyword>
<feature type="compositionally biased region" description="Polar residues" evidence="12">
    <location>
        <begin position="116"/>
        <end position="133"/>
    </location>
</feature>
<dbReference type="NCBIfam" id="TIGR00617">
    <property type="entry name" value="rpa1"/>
    <property type="match status" value="1"/>
</dbReference>
<dbReference type="GO" id="GO:0006310">
    <property type="term" value="P:DNA recombination"/>
    <property type="evidence" value="ECO:0007669"/>
    <property type="project" value="InterPro"/>
</dbReference>
<evidence type="ECO:0000256" key="4">
    <source>
        <dbReference type="ARBA" id="ARBA00022723"/>
    </source>
</evidence>
<dbReference type="AlphaFoldDB" id="A0AAJ7CBQ6"/>
<dbReference type="GeneID" id="107273306"/>
<dbReference type="CDD" id="cd04474">
    <property type="entry name" value="RPA1_DBD_A"/>
    <property type="match status" value="1"/>
</dbReference>
<keyword evidence="6 11" id="KW-0862">Zinc</keyword>
<comment type="similarity">
    <text evidence="2 11">Belongs to the replication factor A protein 1 family.</text>
</comment>
<dbReference type="KEGG" id="ccin:107273306"/>
<comment type="subunit">
    <text evidence="10 11">Component of the heterotrimeric canonical replication protein A complex (RPA).</text>
</comment>
<keyword evidence="17" id="KW-1185">Reference proteome</keyword>
<reference evidence="18" key="1">
    <citation type="submission" date="2025-08" db="UniProtKB">
        <authorList>
            <consortium name="RefSeq"/>
        </authorList>
    </citation>
    <scope>IDENTIFICATION</scope>
</reference>
<dbReference type="FunFam" id="2.40.50.140:FF:000041">
    <property type="entry name" value="Replication protein A subunit"/>
    <property type="match status" value="1"/>
</dbReference>
<dbReference type="CDD" id="cd04475">
    <property type="entry name" value="RPA1_DBD_B"/>
    <property type="match status" value="1"/>
</dbReference>
<evidence type="ECO:0000256" key="10">
    <source>
        <dbReference type="ARBA" id="ARBA00062035"/>
    </source>
</evidence>
<feature type="domain" description="OB" evidence="13">
    <location>
        <begin position="172"/>
        <end position="253"/>
    </location>
</feature>
<dbReference type="GO" id="GO:0006281">
    <property type="term" value="P:DNA repair"/>
    <property type="evidence" value="ECO:0007669"/>
    <property type="project" value="InterPro"/>
</dbReference>
<feature type="domain" description="Replication protein A OB" evidence="16">
    <location>
        <begin position="281"/>
        <end position="378"/>
    </location>
</feature>
<feature type="domain" description="Replication factor-A protein 1 N-terminal" evidence="14">
    <location>
        <begin position="4"/>
        <end position="104"/>
    </location>
</feature>
<evidence type="ECO:0000259" key="16">
    <source>
        <dbReference type="Pfam" id="PF16900"/>
    </source>
</evidence>
<sequence length="598" mass="66391">MGSLTEGAIDNIMNGIDVEKPVLQILGNKKLSTSSTGERYRLLVSDGVRINSFTMLATQLNHLVTENILSEYSICRIDRYAISMVNNGGKQKRVMVILSIDVIKPGSEVGRKIGNPMTQDGNPESESASSNVKAVSPPKAKTIKPYVPSHNISTTDISTTPIAGLSPYQNRWVIKVRVTSKPPIRTWSNSRGEGKLFSMDLLDESGEIRCTGFKEQCDKFYDMIEVGKIYYISRCALKPANKKFSSLNNDYEMTLTNDSEIIPCDDASTDIPTIQYNFCPISEVESKAKDELIDVIGVCKSYNDVQTLVSRATQKELKKRDVELVDESNLSVTLTLWGTQAIDFDGSNNPVLAIKGVRIGEFNGGKNLSLLGSSNMTIEPDLPEAHKLRGWYNTTGKMQETKSLSKVLGGGGSNSFNGPILCFKEAVDLGLGRNDSADYYVVKATVNMVRAENSLYKACPTEDCKKKVVDQSNDMYRCEKCDRDYPNFKYRLLASANLVDWSGNVWATAFSEEGEKLLGVTAQELGELKENDSDAFLEKFAQISFNSFMFKLRVKMEVFSDEARLKTTITAVSPLDFKEYNKFLISKIKELANIGKSE</sequence>
<dbReference type="SUPFAM" id="SSF50249">
    <property type="entry name" value="Nucleic acid-binding proteins"/>
    <property type="match status" value="4"/>
</dbReference>